<gene>
    <name evidence="1" type="ORF">DPCES_3679</name>
</gene>
<protein>
    <submittedName>
        <fullName evidence="1">Uncharacterized protein</fullName>
    </submittedName>
</protein>
<proteinExistence type="predicted"/>
<dbReference type="EMBL" id="LK996017">
    <property type="protein sequence ID" value="CDX03565.1"/>
    <property type="molecule type" value="Genomic_DNA"/>
</dbReference>
<name>A0A098B5A5_DESHA</name>
<accession>A0A098B5A5</accession>
<sequence length="93" mass="10753">MGGENPELIEHAFIPAWEIYCQWQARALNHLIAENQYDLVFSHLHNVDCGGHQLWHCAKNQPEWAHTDENNIRASSKNSIGRRTAIWDSFSII</sequence>
<evidence type="ECO:0000313" key="1">
    <source>
        <dbReference type="EMBL" id="CDX03565.1"/>
    </source>
</evidence>
<reference evidence="1" key="1">
    <citation type="submission" date="2014-07" db="EMBL/GenBank/DDBJ databases">
        <authorList>
            <person name="Hornung V.Bastian."/>
        </authorList>
    </citation>
    <scope>NUCLEOTIDE SEQUENCE</scope>
    <source>
        <strain evidence="1">PCE-S</strain>
    </source>
</reference>
<dbReference type="AlphaFoldDB" id="A0A098B5A5"/>
<dbReference type="PATRIC" id="fig|49338.4.peg.3947"/>
<organism evidence="1">
    <name type="scientific">Desulfitobacterium hafniense</name>
    <name type="common">Desulfitobacterium frappieri</name>
    <dbReference type="NCBI Taxonomy" id="49338"/>
    <lineage>
        <taxon>Bacteria</taxon>
        <taxon>Bacillati</taxon>
        <taxon>Bacillota</taxon>
        <taxon>Clostridia</taxon>
        <taxon>Eubacteriales</taxon>
        <taxon>Desulfitobacteriaceae</taxon>
        <taxon>Desulfitobacterium</taxon>
    </lineage>
</organism>